<accession>A7VVU9</accession>
<keyword evidence="1" id="KW-1133">Transmembrane helix</keyword>
<sequence length="37" mass="4279">MLYKGYPRAFARGFFIFALFLGYKSFLRHSKATGKTS</sequence>
<dbReference type="EMBL" id="ABCB02000019">
    <property type="protein sequence ID" value="EDO61099.1"/>
    <property type="molecule type" value="Genomic_DNA"/>
</dbReference>
<keyword evidence="1" id="KW-0812">Transmembrane</keyword>
<organism evidence="2 3">
    <name type="scientific">[Clostridium] leptum DSM 753</name>
    <dbReference type="NCBI Taxonomy" id="428125"/>
    <lineage>
        <taxon>Bacteria</taxon>
        <taxon>Bacillati</taxon>
        <taxon>Bacillota</taxon>
        <taxon>Clostridia</taxon>
        <taxon>Eubacteriales</taxon>
        <taxon>Oscillospiraceae</taxon>
        <taxon>Oscillospiraceae incertae sedis</taxon>
    </lineage>
</organism>
<evidence type="ECO:0000256" key="1">
    <source>
        <dbReference type="SAM" id="Phobius"/>
    </source>
</evidence>
<feature type="transmembrane region" description="Helical" evidence="1">
    <location>
        <begin position="6"/>
        <end position="23"/>
    </location>
</feature>
<protein>
    <submittedName>
        <fullName evidence="2">Uncharacterized protein</fullName>
    </submittedName>
</protein>
<reference evidence="2 3" key="2">
    <citation type="submission" date="2007-08" db="EMBL/GenBank/DDBJ databases">
        <authorList>
            <person name="Fulton L."/>
            <person name="Clifton S."/>
            <person name="Fulton B."/>
            <person name="Xu J."/>
            <person name="Minx P."/>
            <person name="Pepin K.H."/>
            <person name="Johnson M."/>
            <person name="Thiruvilangam P."/>
            <person name="Bhonagiri V."/>
            <person name="Nash W.E."/>
            <person name="Wang C."/>
            <person name="Mardis E.R."/>
            <person name="Wilson R.K."/>
        </authorList>
    </citation>
    <scope>NUCLEOTIDE SEQUENCE [LARGE SCALE GENOMIC DNA]</scope>
    <source>
        <strain evidence="2 3">DSM 753</strain>
    </source>
</reference>
<proteinExistence type="predicted"/>
<reference evidence="2 3" key="1">
    <citation type="submission" date="2007-08" db="EMBL/GenBank/DDBJ databases">
        <title>Draft genome sequence of Clostridium leptum (DSM 753).</title>
        <authorList>
            <person name="Sudarsanam P."/>
            <person name="Ley R."/>
            <person name="Guruge J."/>
            <person name="Turnbaugh P.J."/>
            <person name="Mahowald M."/>
            <person name="Liep D."/>
            <person name="Gordon J."/>
        </authorList>
    </citation>
    <scope>NUCLEOTIDE SEQUENCE [LARGE SCALE GENOMIC DNA]</scope>
    <source>
        <strain evidence="2 3">DSM 753</strain>
    </source>
</reference>
<keyword evidence="1" id="KW-0472">Membrane</keyword>
<dbReference type="Proteomes" id="UP000003490">
    <property type="component" value="Unassembled WGS sequence"/>
</dbReference>
<gene>
    <name evidence="2" type="ORF">CLOLEP_02712</name>
</gene>
<name>A7VVU9_9FIRM</name>
<comment type="caution">
    <text evidence="2">The sequence shown here is derived from an EMBL/GenBank/DDBJ whole genome shotgun (WGS) entry which is preliminary data.</text>
</comment>
<evidence type="ECO:0000313" key="3">
    <source>
        <dbReference type="Proteomes" id="UP000003490"/>
    </source>
</evidence>
<evidence type="ECO:0000313" key="2">
    <source>
        <dbReference type="EMBL" id="EDO61099.1"/>
    </source>
</evidence>
<dbReference type="HOGENOM" id="CLU_3342290_0_0_9"/>
<dbReference type="AlphaFoldDB" id="A7VVU9"/>